<organism evidence="2 3">
    <name type="scientific">Haloarcula terrestris</name>
    <dbReference type="NCBI Taxonomy" id="2950533"/>
    <lineage>
        <taxon>Archaea</taxon>
        <taxon>Methanobacteriati</taxon>
        <taxon>Methanobacteriota</taxon>
        <taxon>Stenosarchaea group</taxon>
        <taxon>Halobacteria</taxon>
        <taxon>Halobacteriales</taxon>
        <taxon>Haloarculaceae</taxon>
        <taxon>Haloarcula</taxon>
    </lineage>
</organism>
<dbReference type="RefSeq" id="WP_310897759.1">
    <property type="nucleotide sequence ID" value="NZ_JAMQOM010000010.1"/>
</dbReference>
<keyword evidence="1" id="KW-1133">Transmembrane helix</keyword>
<keyword evidence="3" id="KW-1185">Reference proteome</keyword>
<keyword evidence="1" id="KW-0472">Membrane</keyword>
<name>A0AAE4EZR7_9EURY</name>
<feature type="transmembrane region" description="Helical" evidence="1">
    <location>
        <begin position="59"/>
        <end position="80"/>
    </location>
</feature>
<keyword evidence="1" id="KW-0812">Transmembrane</keyword>
<accession>A0AAE4EZR7</accession>
<protein>
    <submittedName>
        <fullName evidence="2">Uncharacterized protein</fullName>
    </submittedName>
</protein>
<reference evidence="2 3" key="1">
    <citation type="submission" date="2022-06" db="EMBL/GenBank/DDBJ databases">
        <title>Haloarcula sp. a new haloarchaeum isolate from saline soil.</title>
        <authorList>
            <person name="Strakova D."/>
            <person name="Galisteo C."/>
            <person name="Sanchez-Porro C."/>
            <person name="Ventosa A."/>
        </authorList>
    </citation>
    <scope>NUCLEOTIDE SEQUENCE [LARGE SCALE GENOMIC DNA]</scope>
    <source>
        <strain evidence="2 3">S1AR25-5A</strain>
    </source>
</reference>
<sequence>MPTKTGGSHALATFVTLILGALLSKYIWELVPPLGDLSLRVMTFITAVTGASIPTSEQFAGTVVVMVGISFVWGVVYHLGRHS</sequence>
<comment type="caution">
    <text evidence="2">The sequence shown here is derived from an EMBL/GenBank/DDBJ whole genome shotgun (WGS) entry which is preliminary data.</text>
</comment>
<evidence type="ECO:0000313" key="2">
    <source>
        <dbReference type="EMBL" id="MDS0223151.1"/>
    </source>
</evidence>
<proteinExistence type="predicted"/>
<evidence type="ECO:0000256" key="1">
    <source>
        <dbReference type="SAM" id="Phobius"/>
    </source>
</evidence>
<gene>
    <name evidence="2" type="ORF">NDI54_17540</name>
</gene>
<dbReference type="Proteomes" id="UP001253439">
    <property type="component" value="Unassembled WGS sequence"/>
</dbReference>
<feature type="transmembrane region" description="Helical" evidence="1">
    <location>
        <begin position="6"/>
        <end position="28"/>
    </location>
</feature>
<dbReference type="EMBL" id="JAMQOM010000010">
    <property type="protein sequence ID" value="MDS0223151.1"/>
    <property type="molecule type" value="Genomic_DNA"/>
</dbReference>
<dbReference type="AlphaFoldDB" id="A0AAE4EZR7"/>
<evidence type="ECO:0000313" key="3">
    <source>
        <dbReference type="Proteomes" id="UP001253439"/>
    </source>
</evidence>